<evidence type="ECO:0000256" key="1">
    <source>
        <dbReference type="SAM" id="MobiDB-lite"/>
    </source>
</evidence>
<feature type="region of interest" description="Disordered" evidence="1">
    <location>
        <begin position="1"/>
        <end position="29"/>
    </location>
</feature>
<protein>
    <submittedName>
        <fullName evidence="2">Marginal zone B and B1 cell specific protein</fullName>
    </submittedName>
</protein>
<dbReference type="AlphaFoldDB" id="A0A8B9ZGH8"/>
<sequence>MQSSPRQPRGWTGSWRGARQPDAGAPGAHQHPGVYNACASTTALSAPLATPPGRMRPVLAACVALSLVLGPGAGDGCEDPQSPSFSRSVPAPQLSAEELHSPHMPQALRCDACYAIAFQLEEQLSKAEAKLGRKALRESDYVEVLERSCSQSWELYGVQELNGEKRLTGPGLQSQQPLSVVMTGGPWPSRLAKMCHSFVGEQGEEQLYGAHRRGPSALRELLCHGEKGPCAPPAGGKAGRPAPPKALQNEL</sequence>
<dbReference type="GO" id="GO:0034663">
    <property type="term" value="C:endoplasmic reticulum chaperone complex"/>
    <property type="evidence" value="ECO:0007669"/>
    <property type="project" value="TreeGrafter"/>
</dbReference>
<evidence type="ECO:0000313" key="2">
    <source>
        <dbReference type="Ensembl" id="ENSAPLP00020015903.1"/>
    </source>
</evidence>
<organism evidence="2 3">
    <name type="scientific">Anas platyrhynchos</name>
    <name type="common">Mallard</name>
    <name type="synonym">Anas boschas</name>
    <dbReference type="NCBI Taxonomy" id="8839"/>
    <lineage>
        <taxon>Eukaryota</taxon>
        <taxon>Metazoa</taxon>
        <taxon>Chordata</taxon>
        <taxon>Craniata</taxon>
        <taxon>Vertebrata</taxon>
        <taxon>Euteleostomi</taxon>
        <taxon>Archelosauria</taxon>
        <taxon>Archosauria</taxon>
        <taxon>Dinosauria</taxon>
        <taxon>Saurischia</taxon>
        <taxon>Theropoda</taxon>
        <taxon>Coelurosauria</taxon>
        <taxon>Aves</taxon>
        <taxon>Neognathae</taxon>
        <taxon>Galloanserae</taxon>
        <taxon>Anseriformes</taxon>
        <taxon>Anatidae</taxon>
        <taxon>Anatinae</taxon>
        <taxon>Anas</taxon>
    </lineage>
</organism>
<reference evidence="2" key="1">
    <citation type="submission" date="2019-08" db="EMBL/GenBank/DDBJ databases">
        <title>Three high-quality genomes provides insights into domestication of ducks.</title>
        <authorList>
            <person name="Hou Z.C."/>
            <person name="Zhu F."/>
            <person name="Yin Z.T."/>
            <person name="Zhang F."/>
        </authorList>
    </citation>
    <scope>NUCLEOTIDE SEQUENCE [LARGE SCALE GENOMIC DNA]</scope>
</reference>
<dbReference type="GO" id="GO:0030888">
    <property type="term" value="P:regulation of B cell proliferation"/>
    <property type="evidence" value="ECO:0007669"/>
    <property type="project" value="TreeGrafter"/>
</dbReference>
<accession>A0A8B9ZGH8</accession>
<proteinExistence type="predicted"/>
<dbReference type="Ensembl" id="ENSAPLT00020017166.1">
    <property type="protein sequence ID" value="ENSAPLP00020015903.1"/>
    <property type="gene ID" value="ENSAPLG00020011501.1"/>
</dbReference>
<reference evidence="2" key="3">
    <citation type="submission" date="2025-09" db="UniProtKB">
        <authorList>
            <consortium name="Ensembl"/>
        </authorList>
    </citation>
    <scope>IDENTIFICATION</scope>
</reference>
<name>A0A8B9ZGH8_ANAPL</name>
<dbReference type="InterPro" id="IPR052682">
    <property type="entry name" value="MZB1"/>
</dbReference>
<evidence type="ECO:0000313" key="3">
    <source>
        <dbReference type="Proteomes" id="UP000694400"/>
    </source>
</evidence>
<dbReference type="Proteomes" id="UP000694400">
    <property type="component" value="Chromosome 14"/>
</dbReference>
<dbReference type="PANTHER" id="PTHR15881:SF2">
    <property type="entry name" value="MARGINAL ZONE B- AND B1-CELL-SPECIFIC PROTEIN"/>
    <property type="match status" value="1"/>
</dbReference>
<dbReference type="PANTHER" id="PTHR15881">
    <property type="entry name" value="MARGINAL ZONE B- AND B1-CELL-SPECIFIC PROTEIN"/>
    <property type="match status" value="1"/>
</dbReference>
<dbReference type="GO" id="GO:0005576">
    <property type="term" value="C:extracellular region"/>
    <property type="evidence" value="ECO:0007669"/>
    <property type="project" value="TreeGrafter"/>
</dbReference>
<feature type="region of interest" description="Disordered" evidence="1">
    <location>
        <begin position="224"/>
        <end position="251"/>
    </location>
</feature>
<reference evidence="2" key="2">
    <citation type="submission" date="2025-08" db="UniProtKB">
        <authorList>
            <consortium name="Ensembl"/>
        </authorList>
    </citation>
    <scope>IDENTIFICATION</scope>
</reference>